<evidence type="ECO:0000256" key="9">
    <source>
        <dbReference type="ARBA" id="ARBA00023012"/>
    </source>
</evidence>
<dbReference type="InterPro" id="IPR005467">
    <property type="entry name" value="His_kinase_dom"/>
</dbReference>
<dbReference type="SUPFAM" id="SSF47384">
    <property type="entry name" value="Homodimeric domain of signal transducing histidine kinase"/>
    <property type="match status" value="1"/>
</dbReference>
<dbReference type="PROSITE" id="PS50109">
    <property type="entry name" value="HIS_KIN"/>
    <property type="match status" value="1"/>
</dbReference>
<dbReference type="InterPro" id="IPR003661">
    <property type="entry name" value="HisK_dim/P_dom"/>
</dbReference>
<proteinExistence type="predicted"/>
<keyword evidence="7 13" id="KW-0418">Kinase</keyword>
<keyword evidence="5" id="KW-0808">Transferase</keyword>
<dbReference type="PROSITE" id="PS50885">
    <property type="entry name" value="HAMP"/>
    <property type="match status" value="1"/>
</dbReference>
<keyword evidence="4" id="KW-0597">Phosphoprotein</keyword>
<dbReference type="Pfam" id="PF02518">
    <property type="entry name" value="HATPase_c"/>
    <property type="match status" value="1"/>
</dbReference>
<dbReference type="InterPro" id="IPR050736">
    <property type="entry name" value="Sensor_HK_Regulatory"/>
</dbReference>
<dbReference type="EMBL" id="JAPDOD010000061">
    <property type="protein sequence ID" value="MDA0166257.1"/>
    <property type="molecule type" value="Genomic_DNA"/>
</dbReference>
<name>A0A9X3N115_9ACTN</name>
<comment type="subcellular location">
    <subcellularLocation>
        <location evidence="2">Cell membrane</location>
    </subcellularLocation>
</comment>
<evidence type="ECO:0000259" key="11">
    <source>
        <dbReference type="PROSITE" id="PS50109"/>
    </source>
</evidence>
<evidence type="ECO:0000256" key="8">
    <source>
        <dbReference type="ARBA" id="ARBA00022989"/>
    </source>
</evidence>
<feature type="domain" description="Histidine kinase" evidence="11">
    <location>
        <begin position="275"/>
        <end position="486"/>
    </location>
</feature>
<dbReference type="Gene3D" id="1.10.287.130">
    <property type="match status" value="1"/>
</dbReference>
<evidence type="ECO:0000256" key="5">
    <source>
        <dbReference type="ARBA" id="ARBA00022679"/>
    </source>
</evidence>
<keyword evidence="14" id="KW-1185">Reference proteome</keyword>
<feature type="transmembrane region" description="Helical" evidence="10">
    <location>
        <begin position="12"/>
        <end position="30"/>
    </location>
</feature>
<keyword evidence="10" id="KW-0472">Membrane</keyword>
<dbReference type="SMART" id="SM00304">
    <property type="entry name" value="HAMP"/>
    <property type="match status" value="1"/>
</dbReference>
<dbReference type="Gene3D" id="3.30.565.10">
    <property type="entry name" value="Histidine kinase-like ATPase, C-terminal domain"/>
    <property type="match status" value="1"/>
</dbReference>
<dbReference type="SUPFAM" id="SSF158472">
    <property type="entry name" value="HAMP domain-like"/>
    <property type="match status" value="1"/>
</dbReference>
<evidence type="ECO:0000256" key="4">
    <source>
        <dbReference type="ARBA" id="ARBA00022553"/>
    </source>
</evidence>
<organism evidence="13 14">
    <name type="scientific">Solirubrobacter ginsenosidimutans</name>
    <dbReference type="NCBI Taxonomy" id="490573"/>
    <lineage>
        <taxon>Bacteria</taxon>
        <taxon>Bacillati</taxon>
        <taxon>Actinomycetota</taxon>
        <taxon>Thermoleophilia</taxon>
        <taxon>Solirubrobacterales</taxon>
        <taxon>Solirubrobacteraceae</taxon>
        <taxon>Solirubrobacter</taxon>
    </lineage>
</organism>
<dbReference type="PANTHER" id="PTHR43711:SF1">
    <property type="entry name" value="HISTIDINE KINASE 1"/>
    <property type="match status" value="1"/>
</dbReference>
<dbReference type="GO" id="GO:0005886">
    <property type="term" value="C:plasma membrane"/>
    <property type="evidence" value="ECO:0007669"/>
    <property type="project" value="UniProtKB-SubCell"/>
</dbReference>
<keyword evidence="6 10" id="KW-0812">Transmembrane</keyword>
<dbReference type="GO" id="GO:0000155">
    <property type="term" value="F:phosphorelay sensor kinase activity"/>
    <property type="evidence" value="ECO:0007669"/>
    <property type="project" value="InterPro"/>
</dbReference>
<dbReference type="SUPFAM" id="SSF55874">
    <property type="entry name" value="ATPase domain of HSP90 chaperone/DNA topoisomerase II/histidine kinase"/>
    <property type="match status" value="1"/>
</dbReference>
<dbReference type="CDD" id="cd06225">
    <property type="entry name" value="HAMP"/>
    <property type="match status" value="1"/>
</dbReference>
<gene>
    <name evidence="13" type="ORF">OM076_38690</name>
</gene>
<evidence type="ECO:0000256" key="2">
    <source>
        <dbReference type="ARBA" id="ARBA00004236"/>
    </source>
</evidence>
<evidence type="ECO:0000256" key="10">
    <source>
        <dbReference type="SAM" id="Phobius"/>
    </source>
</evidence>
<feature type="transmembrane region" description="Helical" evidence="10">
    <location>
        <begin position="195"/>
        <end position="214"/>
    </location>
</feature>
<reference evidence="13" key="1">
    <citation type="submission" date="2022-10" db="EMBL/GenBank/DDBJ databases">
        <title>The WGS of Solirubrobacter ginsenosidimutans DSM 21036.</title>
        <authorList>
            <person name="Jiang Z."/>
        </authorList>
    </citation>
    <scope>NUCLEOTIDE SEQUENCE</scope>
    <source>
        <strain evidence="13">DSM 21036</strain>
    </source>
</reference>
<sequence>MPGLRSLRNRLAVIFALIIIGAIGTIYLSVTPRLEASLTSQRLDQVRASSTQYTPDVGKFFYTPREFYGDKPVPTKDGARDMQRIHADRDAAVRRFAERIGTEIIVMASREAGAFLVSDSTPDGGATSRDVQDVTREAVRTGRQASAVVTTQNGRMTLAAKPIVDERIKDGKYVAVFADSLSDVQDNVALIRRQVLISGGIALVIAILAGYLVARALAARVKRLERAARKVASGDFSQPIRADSEDELGQLAAAFDDMQSQLARLDRARKQFIANASHELRTPIFSLGGFLELLADEDLDEETRRAFLAQIRGQVDRMRNLAVELLDLSRLEAGALELRPEPTDVGQLAREVAAEFTPAAAQHSSSVTLNLRPEPIELDCDPERVAQVLRILLDNALRHTPPGTGVQVSAARSNGHVRLEVSDAGLGIKRQNMPHIFEPFFTSNEQAAGGAGLGLAIARELAERMHGRLTVRSGPGRTTFSLVLPS</sequence>
<dbReference type="Gene3D" id="6.10.340.10">
    <property type="match status" value="1"/>
</dbReference>
<dbReference type="Pfam" id="PF00512">
    <property type="entry name" value="HisKA"/>
    <property type="match status" value="1"/>
</dbReference>
<dbReference type="EC" id="2.7.13.3" evidence="3"/>
<dbReference type="Proteomes" id="UP001149140">
    <property type="component" value="Unassembled WGS sequence"/>
</dbReference>
<accession>A0A9X3N115</accession>
<dbReference type="PRINTS" id="PR00344">
    <property type="entry name" value="BCTRLSENSOR"/>
</dbReference>
<keyword evidence="8 10" id="KW-1133">Transmembrane helix</keyword>
<dbReference type="SMART" id="SM00388">
    <property type="entry name" value="HisKA"/>
    <property type="match status" value="1"/>
</dbReference>
<dbReference type="InterPro" id="IPR036890">
    <property type="entry name" value="HATPase_C_sf"/>
</dbReference>
<feature type="domain" description="HAMP" evidence="12">
    <location>
        <begin position="215"/>
        <end position="267"/>
    </location>
</feature>
<dbReference type="AlphaFoldDB" id="A0A9X3N115"/>
<evidence type="ECO:0000256" key="3">
    <source>
        <dbReference type="ARBA" id="ARBA00012438"/>
    </source>
</evidence>
<dbReference type="SMART" id="SM00387">
    <property type="entry name" value="HATPase_c"/>
    <property type="match status" value="1"/>
</dbReference>
<dbReference type="FunFam" id="1.10.287.130:FF:000001">
    <property type="entry name" value="Two-component sensor histidine kinase"/>
    <property type="match status" value="1"/>
</dbReference>
<dbReference type="RefSeq" id="WP_270045513.1">
    <property type="nucleotide sequence ID" value="NZ_JAPDOD010000061.1"/>
</dbReference>
<dbReference type="CDD" id="cd00082">
    <property type="entry name" value="HisKA"/>
    <property type="match status" value="1"/>
</dbReference>
<dbReference type="InterPro" id="IPR003594">
    <property type="entry name" value="HATPase_dom"/>
</dbReference>
<comment type="catalytic activity">
    <reaction evidence="1">
        <text>ATP + protein L-histidine = ADP + protein N-phospho-L-histidine.</text>
        <dbReference type="EC" id="2.7.13.3"/>
    </reaction>
</comment>
<dbReference type="PANTHER" id="PTHR43711">
    <property type="entry name" value="TWO-COMPONENT HISTIDINE KINASE"/>
    <property type="match status" value="1"/>
</dbReference>
<evidence type="ECO:0000259" key="12">
    <source>
        <dbReference type="PROSITE" id="PS50885"/>
    </source>
</evidence>
<dbReference type="InterPro" id="IPR036097">
    <property type="entry name" value="HisK_dim/P_sf"/>
</dbReference>
<evidence type="ECO:0000256" key="7">
    <source>
        <dbReference type="ARBA" id="ARBA00022777"/>
    </source>
</evidence>
<dbReference type="InterPro" id="IPR003660">
    <property type="entry name" value="HAMP_dom"/>
</dbReference>
<evidence type="ECO:0000256" key="1">
    <source>
        <dbReference type="ARBA" id="ARBA00000085"/>
    </source>
</evidence>
<keyword evidence="9" id="KW-0902">Two-component regulatory system</keyword>
<comment type="caution">
    <text evidence="13">The sequence shown here is derived from an EMBL/GenBank/DDBJ whole genome shotgun (WGS) entry which is preliminary data.</text>
</comment>
<dbReference type="InterPro" id="IPR004358">
    <property type="entry name" value="Sig_transdc_His_kin-like_C"/>
</dbReference>
<evidence type="ECO:0000313" key="13">
    <source>
        <dbReference type="EMBL" id="MDA0166257.1"/>
    </source>
</evidence>
<dbReference type="Pfam" id="PF00672">
    <property type="entry name" value="HAMP"/>
    <property type="match status" value="1"/>
</dbReference>
<evidence type="ECO:0000256" key="6">
    <source>
        <dbReference type="ARBA" id="ARBA00022692"/>
    </source>
</evidence>
<evidence type="ECO:0000313" key="14">
    <source>
        <dbReference type="Proteomes" id="UP001149140"/>
    </source>
</evidence>
<protein>
    <recommendedName>
        <fullName evidence="3">histidine kinase</fullName>
        <ecNumber evidence="3">2.7.13.3</ecNumber>
    </recommendedName>
</protein>